<evidence type="ECO:0000313" key="1">
    <source>
        <dbReference type="Proteomes" id="UP000887566"/>
    </source>
</evidence>
<accession>A0A914XDL3</accession>
<dbReference type="AlphaFoldDB" id="A0A914XDL3"/>
<proteinExistence type="predicted"/>
<reference evidence="2" key="1">
    <citation type="submission" date="2022-11" db="UniProtKB">
        <authorList>
            <consortium name="WormBaseParasite"/>
        </authorList>
    </citation>
    <scope>IDENTIFICATION</scope>
</reference>
<dbReference type="WBParaSite" id="PSAMB.scaffold7572size7428.g30328.t1">
    <property type="protein sequence ID" value="PSAMB.scaffold7572size7428.g30328.t1"/>
    <property type="gene ID" value="PSAMB.scaffold7572size7428.g30328"/>
</dbReference>
<name>A0A914XDL3_9BILA</name>
<sequence length="16" mass="1450">MMATGGPAGPTTSIAS</sequence>
<organism evidence="1 2">
    <name type="scientific">Plectus sambesii</name>
    <dbReference type="NCBI Taxonomy" id="2011161"/>
    <lineage>
        <taxon>Eukaryota</taxon>
        <taxon>Metazoa</taxon>
        <taxon>Ecdysozoa</taxon>
        <taxon>Nematoda</taxon>
        <taxon>Chromadorea</taxon>
        <taxon>Plectida</taxon>
        <taxon>Plectina</taxon>
        <taxon>Plectoidea</taxon>
        <taxon>Plectidae</taxon>
        <taxon>Plectus</taxon>
    </lineage>
</organism>
<protein>
    <submittedName>
        <fullName evidence="2">Uncharacterized protein</fullName>
    </submittedName>
</protein>
<evidence type="ECO:0000313" key="2">
    <source>
        <dbReference type="WBParaSite" id="PSAMB.scaffold7572size7428.g30328.t1"/>
    </source>
</evidence>
<dbReference type="Proteomes" id="UP000887566">
    <property type="component" value="Unplaced"/>
</dbReference>
<keyword evidence="1" id="KW-1185">Reference proteome</keyword>